<keyword evidence="2" id="KW-1185">Reference proteome</keyword>
<dbReference type="EMBL" id="FPJE01000010">
    <property type="protein sequence ID" value="SFW51505.1"/>
    <property type="molecule type" value="Genomic_DNA"/>
</dbReference>
<accession>A0A1K1PVK1</accession>
<sequence length="55" mass="6708">MYARLYLPVFAGTLKNFKVIVRRSFYVLKCKFFLDYNERFKDRSFSCNRSHCKIS</sequence>
<name>A0A1K1PVK1_9FLAO</name>
<dbReference type="STRING" id="1150368.SAMN02927921_02050"/>
<protein>
    <submittedName>
        <fullName evidence="1">Uncharacterized protein</fullName>
    </submittedName>
</protein>
<gene>
    <name evidence="1" type="ORF">SAMN02927921_02050</name>
</gene>
<organism evidence="1 2">
    <name type="scientific">Sinomicrobium oceani</name>
    <dbReference type="NCBI Taxonomy" id="1150368"/>
    <lineage>
        <taxon>Bacteria</taxon>
        <taxon>Pseudomonadati</taxon>
        <taxon>Bacteroidota</taxon>
        <taxon>Flavobacteriia</taxon>
        <taxon>Flavobacteriales</taxon>
        <taxon>Flavobacteriaceae</taxon>
        <taxon>Sinomicrobium</taxon>
    </lineage>
</organism>
<evidence type="ECO:0000313" key="2">
    <source>
        <dbReference type="Proteomes" id="UP000182248"/>
    </source>
</evidence>
<proteinExistence type="predicted"/>
<dbReference type="AlphaFoldDB" id="A0A1K1PVK1"/>
<evidence type="ECO:0000313" key="1">
    <source>
        <dbReference type="EMBL" id="SFW51505.1"/>
    </source>
</evidence>
<dbReference type="Proteomes" id="UP000182248">
    <property type="component" value="Unassembled WGS sequence"/>
</dbReference>
<reference evidence="1 2" key="1">
    <citation type="submission" date="2016-11" db="EMBL/GenBank/DDBJ databases">
        <authorList>
            <person name="Jaros S."/>
            <person name="Januszkiewicz K."/>
            <person name="Wedrychowicz H."/>
        </authorList>
    </citation>
    <scope>NUCLEOTIDE SEQUENCE [LARGE SCALE GENOMIC DNA]</scope>
    <source>
        <strain evidence="1 2">CGMCC 1.12145</strain>
    </source>
</reference>